<sequence>MPLPFTLISTSSSDPKFLAEKFSAENFSDENNINWRSEKNRSFPQSLILELDEESLVSSVTIKVDPDFSPSSLTVSLGIPSNHFRNSRGKSYNADYSQRREISFRDPNSPTTVATVFFHAPAKFIRVSIHGFVHSELNRYRQVGILSIEISGAGEIPAIESLKGAEEEQEGTAKMNYGLLLPLKNKMPTQKSKNLIHLYESDSDDEEILFSREMVDRLRKKEEHYSNLLPSVDTSQASTSSTKSLSPPISEKHQQQQILAEIAGPAQKNLELQFSARMAEFNNLERILARKREAAIFEQKYALASEVDKVLLDLKSRRTGLQELIAEREAALAENNLPQAEIARIRFDRNMSDALHSDEVLNVLDGADLARLGIS</sequence>
<organism evidence="3 4">
    <name type="scientific">Caenorhabditis angaria</name>
    <dbReference type="NCBI Taxonomy" id="860376"/>
    <lineage>
        <taxon>Eukaryota</taxon>
        <taxon>Metazoa</taxon>
        <taxon>Ecdysozoa</taxon>
        <taxon>Nematoda</taxon>
        <taxon>Chromadorea</taxon>
        <taxon>Rhabditida</taxon>
        <taxon>Rhabditina</taxon>
        <taxon>Rhabditomorpha</taxon>
        <taxon>Rhabditoidea</taxon>
        <taxon>Rhabditidae</taxon>
        <taxon>Peloderinae</taxon>
        <taxon>Caenorhabditis</taxon>
    </lineage>
</organism>
<evidence type="ECO:0000259" key="2">
    <source>
        <dbReference type="Pfam" id="PF21038"/>
    </source>
</evidence>
<evidence type="ECO:0000256" key="1">
    <source>
        <dbReference type="SAM" id="MobiDB-lite"/>
    </source>
</evidence>
<feature type="compositionally biased region" description="Low complexity" evidence="1">
    <location>
        <begin position="234"/>
        <end position="249"/>
    </location>
</feature>
<accession>A0A9P1IFE3</accession>
<dbReference type="OrthoDB" id="5863908at2759"/>
<dbReference type="PANTHER" id="PTHR13371">
    <property type="entry name" value="GLYCINE-, GLUTAMATE-, THIENYLCYCLOHEXYLPIPERIDINE-BINDING PROTEIN"/>
    <property type="match status" value="1"/>
</dbReference>
<name>A0A9P1IFE3_9PELO</name>
<comment type="caution">
    <text evidence="3">The sequence shown here is derived from an EMBL/GenBank/DDBJ whole genome shotgun (WGS) entry which is preliminary data.</text>
</comment>
<dbReference type="EMBL" id="CANHGI010000002">
    <property type="protein sequence ID" value="CAI5443853.1"/>
    <property type="molecule type" value="Genomic_DNA"/>
</dbReference>
<keyword evidence="4" id="KW-1185">Reference proteome</keyword>
<dbReference type="GO" id="GO:0005929">
    <property type="term" value="C:cilium"/>
    <property type="evidence" value="ECO:0007669"/>
    <property type="project" value="TreeGrafter"/>
</dbReference>
<feature type="region of interest" description="Disordered" evidence="1">
    <location>
        <begin position="230"/>
        <end position="255"/>
    </location>
</feature>
<dbReference type="InterPro" id="IPR052607">
    <property type="entry name" value="CEP104-like"/>
</dbReference>
<evidence type="ECO:0000313" key="3">
    <source>
        <dbReference type="EMBL" id="CAI5443853.1"/>
    </source>
</evidence>
<evidence type="ECO:0000313" key="4">
    <source>
        <dbReference type="Proteomes" id="UP001152747"/>
    </source>
</evidence>
<dbReference type="InterPro" id="IPR008979">
    <property type="entry name" value="Galactose-bd-like_sf"/>
</dbReference>
<dbReference type="PANTHER" id="PTHR13371:SF11">
    <property type="entry name" value="PITH DOMAIN-CONTAINING PROTEIN"/>
    <property type="match status" value="1"/>
</dbReference>
<reference evidence="3" key="1">
    <citation type="submission" date="2022-11" db="EMBL/GenBank/DDBJ databases">
        <authorList>
            <person name="Kikuchi T."/>
        </authorList>
    </citation>
    <scope>NUCLEOTIDE SEQUENCE</scope>
    <source>
        <strain evidence="3">PS1010</strain>
    </source>
</reference>
<gene>
    <name evidence="3" type="ORF">CAMP_LOCUS6490</name>
</gene>
<dbReference type="Proteomes" id="UP001152747">
    <property type="component" value="Unassembled WGS sequence"/>
</dbReference>
<proteinExistence type="predicted"/>
<feature type="domain" description="Centrosomal protein CEP104 N-terminal" evidence="2">
    <location>
        <begin position="34"/>
        <end position="152"/>
    </location>
</feature>
<dbReference type="AlphaFoldDB" id="A0A9P1IFE3"/>
<protein>
    <recommendedName>
        <fullName evidence="2">Centrosomal protein CEP104 N-terminal domain-containing protein</fullName>
    </recommendedName>
</protein>
<dbReference type="InterPro" id="IPR048739">
    <property type="entry name" value="CEP104_N"/>
</dbReference>
<dbReference type="Pfam" id="PF21038">
    <property type="entry name" value="CEP104_N"/>
    <property type="match status" value="1"/>
</dbReference>
<dbReference type="SUPFAM" id="SSF49785">
    <property type="entry name" value="Galactose-binding domain-like"/>
    <property type="match status" value="1"/>
</dbReference>